<organism evidence="1 2">
    <name type="scientific">Anaerosporomusa subterranea</name>
    <dbReference type="NCBI Taxonomy" id="1794912"/>
    <lineage>
        <taxon>Bacteria</taxon>
        <taxon>Bacillati</taxon>
        <taxon>Bacillota</taxon>
        <taxon>Negativicutes</taxon>
        <taxon>Acetonemataceae</taxon>
        <taxon>Anaerosporomusa</taxon>
    </lineage>
</organism>
<dbReference type="STRING" id="1794912.AXX12_14135"/>
<comment type="caution">
    <text evidence="1">The sequence shown here is derived from an EMBL/GenBank/DDBJ whole genome shotgun (WGS) entry which is preliminary data.</text>
</comment>
<dbReference type="OrthoDB" id="1842465at2"/>
<dbReference type="AlphaFoldDB" id="A0A154BMT0"/>
<protein>
    <submittedName>
        <fullName evidence="1">Uncharacterized protein</fullName>
    </submittedName>
</protein>
<dbReference type="EMBL" id="LSGP01000025">
    <property type="protein sequence ID" value="KYZ75293.1"/>
    <property type="molecule type" value="Genomic_DNA"/>
</dbReference>
<keyword evidence="2" id="KW-1185">Reference proteome</keyword>
<name>A0A154BMT0_ANASB</name>
<reference evidence="1 2" key="1">
    <citation type="submission" date="2016-02" db="EMBL/GenBank/DDBJ databases">
        <title>Anaerosporomusa subterraneum gen. nov., sp. nov., a spore-forming obligate anaerobe isolated from saprolite.</title>
        <authorList>
            <person name="Choi J.K."/>
            <person name="Shah M."/>
            <person name="Yee N."/>
        </authorList>
    </citation>
    <scope>NUCLEOTIDE SEQUENCE [LARGE SCALE GENOMIC DNA]</scope>
    <source>
        <strain evidence="1 2">RU4</strain>
    </source>
</reference>
<evidence type="ECO:0000313" key="2">
    <source>
        <dbReference type="Proteomes" id="UP000076268"/>
    </source>
</evidence>
<accession>A0A154BMT0</accession>
<gene>
    <name evidence="1" type="ORF">AXX12_14135</name>
</gene>
<proteinExistence type="predicted"/>
<evidence type="ECO:0000313" key="1">
    <source>
        <dbReference type="EMBL" id="KYZ75293.1"/>
    </source>
</evidence>
<sequence length="216" mass="24253">MTYNFYSRLRETAQLSDREWASLQFELDPLRGKAPAGQEKKIIAAALACAAWQAEQLLSRYGRKAPSAIAAEYGLKIRHTDTSSGSHPILSTYEPAARIITLYDKTLRLLSSTLRQRSFSDWQTGSLEEIAIAHELYHHLEEIGPRLFTAHHSIVLWRVGSLMYRSHFPSLSEIGAFHFSKLVCGLSYHPMALSLLALHKTKPAEADSLLAKMTSK</sequence>
<dbReference type="Proteomes" id="UP000076268">
    <property type="component" value="Unassembled WGS sequence"/>
</dbReference>
<dbReference type="RefSeq" id="WP_066244949.1">
    <property type="nucleotide sequence ID" value="NZ_LSGP01000025.1"/>
</dbReference>